<gene>
    <name evidence="2" type="ORF">N7539_008738</name>
</gene>
<comment type="caution">
    <text evidence="2">The sequence shown here is derived from an EMBL/GenBank/DDBJ whole genome shotgun (WGS) entry which is preliminary data.</text>
</comment>
<organism evidence="2 3">
    <name type="scientific">Penicillium diatomitis</name>
    <dbReference type="NCBI Taxonomy" id="2819901"/>
    <lineage>
        <taxon>Eukaryota</taxon>
        <taxon>Fungi</taxon>
        <taxon>Dikarya</taxon>
        <taxon>Ascomycota</taxon>
        <taxon>Pezizomycotina</taxon>
        <taxon>Eurotiomycetes</taxon>
        <taxon>Eurotiomycetidae</taxon>
        <taxon>Eurotiales</taxon>
        <taxon>Aspergillaceae</taxon>
        <taxon>Penicillium</taxon>
    </lineage>
</organism>
<reference evidence="2" key="2">
    <citation type="journal article" date="2023" name="IMA Fungus">
        <title>Comparative genomic study of the Penicillium genus elucidates a diverse pangenome and 15 lateral gene transfer events.</title>
        <authorList>
            <person name="Petersen C."/>
            <person name="Sorensen T."/>
            <person name="Nielsen M.R."/>
            <person name="Sondergaard T.E."/>
            <person name="Sorensen J.L."/>
            <person name="Fitzpatrick D.A."/>
            <person name="Frisvad J.C."/>
            <person name="Nielsen K.L."/>
        </authorList>
    </citation>
    <scope>NUCLEOTIDE SEQUENCE</scope>
    <source>
        <strain evidence="2">IBT 30728</strain>
    </source>
</reference>
<evidence type="ECO:0000313" key="3">
    <source>
        <dbReference type="Proteomes" id="UP001148312"/>
    </source>
</evidence>
<dbReference type="AlphaFoldDB" id="A0A9W9WQF9"/>
<keyword evidence="3" id="KW-1185">Reference proteome</keyword>
<protein>
    <submittedName>
        <fullName evidence="2">Uncharacterized protein</fullName>
    </submittedName>
</protein>
<dbReference type="Proteomes" id="UP001148312">
    <property type="component" value="Unassembled WGS sequence"/>
</dbReference>
<sequence>MKSTANHRIISLLEAERKKFDGEYYTPHPRLMQRCKAACRLMKSDLSNQPRQTRERNSNAQDNLAAILKKSADIFVLRSLTSTLTQIGSKREYGLVPVLFKWWTGVQHPESLSNVSRQICAEFGLQYPDDANISKTTCKDARIPEIPTGDGQDLATTGIDSNDDNLFHEAGNPDDLSRDGFPTPRHTFDMTSFLGSEYGNQATADQYNTQLSQRSENPLQGVSPRSIHGPKIAYALEWYTTTLPGNQTGSAN</sequence>
<reference evidence="2" key="1">
    <citation type="submission" date="2022-12" db="EMBL/GenBank/DDBJ databases">
        <authorList>
            <person name="Petersen C."/>
        </authorList>
    </citation>
    <scope>NUCLEOTIDE SEQUENCE</scope>
    <source>
        <strain evidence="2">IBT 30728</strain>
    </source>
</reference>
<accession>A0A9W9WQF9</accession>
<dbReference type="RefSeq" id="XP_056786341.1">
    <property type="nucleotide sequence ID" value="XM_056938333.1"/>
</dbReference>
<evidence type="ECO:0000256" key="1">
    <source>
        <dbReference type="SAM" id="MobiDB-lite"/>
    </source>
</evidence>
<feature type="region of interest" description="Disordered" evidence="1">
    <location>
        <begin position="143"/>
        <end position="180"/>
    </location>
</feature>
<evidence type="ECO:0000313" key="2">
    <source>
        <dbReference type="EMBL" id="KAJ5471795.1"/>
    </source>
</evidence>
<name>A0A9W9WQF9_9EURO</name>
<dbReference type="EMBL" id="JAPWDQ010000014">
    <property type="protein sequence ID" value="KAJ5471795.1"/>
    <property type="molecule type" value="Genomic_DNA"/>
</dbReference>
<dbReference type="GeneID" id="81628583"/>
<proteinExistence type="predicted"/>